<dbReference type="RefSeq" id="XP_001681075.1">
    <property type="nucleotide sequence ID" value="XM_001681023.1"/>
</dbReference>
<feature type="chain" id="PRO_5004242430" evidence="1">
    <location>
        <begin position="22"/>
        <end position="296"/>
    </location>
</feature>
<dbReference type="VEuPathDB" id="TriTrypDB:LmjF.08.0460"/>
<dbReference type="VEuPathDB" id="TriTrypDB:LMJLV39_080009800"/>
<dbReference type="VEuPathDB" id="TriTrypDB:LMJSD75_080009800"/>
<dbReference type="GeneID" id="5649330"/>
<dbReference type="PANTHER" id="PTHR40382:SF1">
    <property type="entry name" value="RIKEN CDNA 4930523C07 GENE"/>
    <property type="match status" value="1"/>
</dbReference>
<dbReference type="InParanoid" id="Q4QIC3"/>
<dbReference type="EMBL" id="FR796404">
    <property type="protein sequence ID" value="CAJ02225.1"/>
    <property type="molecule type" value="Genomic_DNA"/>
</dbReference>
<evidence type="ECO:0000313" key="2">
    <source>
        <dbReference type="EMBL" id="CAJ02225.1"/>
    </source>
</evidence>
<name>Q4QIC3_LEIMA</name>
<dbReference type="PANTHER" id="PTHR40382">
    <property type="match status" value="1"/>
</dbReference>
<evidence type="ECO:0000256" key="1">
    <source>
        <dbReference type="SAM" id="SignalP"/>
    </source>
</evidence>
<keyword evidence="3" id="KW-1185">Reference proteome</keyword>
<dbReference type="InterPro" id="IPR039964">
    <property type="entry name" value="KIAA0040-like"/>
</dbReference>
<dbReference type="VEuPathDB" id="TriTrypDB:LMJFC_080010100"/>
<dbReference type="AlphaFoldDB" id="Q4QIC3"/>
<feature type="signal peptide" evidence="1">
    <location>
        <begin position="1"/>
        <end position="21"/>
    </location>
</feature>
<sequence>MRPVTRSPLLVAAVVVAATLCLNGDNAILSLSSGVRLAHANGPITKDQCFILNPQPTVTSCNAYLPPIVDLYGSLPYDTTPDYADCVKERCLCTGAATSTAIKTSGFFCNSSGWMESGYTTCNVLVDCFSKFWRCINRALYMRYLTDRENLDSGEVDLITDLISHGSHPGEPFDITDTFRSCRLMMCAAANSRQNCGLVTCLPNYTQCDEYIRPPPLPYTHPLCTQGCRAALLMMALTIAAVSFSACCFCCCPAQVRISEPVLMEEVPAHKVELSSMRSEVEAQARRHRTNDPYTQ</sequence>
<proteinExistence type="predicted"/>
<gene>
    <name evidence="2" type="ORF">LMJF_08_0460</name>
</gene>
<dbReference type="eggNOG" id="ENOG502SMRV">
    <property type="taxonomic scope" value="Eukaryota"/>
</dbReference>
<dbReference type="OMA" id="CRLMMCA"/>
<dbReference type="HOGENOM" id="CLU_941517_0_0_1"/>
<dbReference type="KEGG" id="lma:LMJF_08_0460"/>
<protein>
    <submittedName>
        <fullName evidence="2">Uncharacterized protein</fullName>
    </submittedName>
</protein>
<organism evidence="2 3">
    <name type="scientific">Leishmania major</name>
    <dbReference type="NCBI Taxonomy" id="5664"/>
    <lineage>
        <taxon>Eukaryota</taxon>
        <taxon>Discoba</taxon>
        <taxon>Euglenozoa</taxon>
        <taxon>Kinetoplastea</taxon>
        <taxon>Metakinetoplastina</taxon>
        <taxon>Trypanosomatida</taxon>
        <taxon>Trypanosomatidae</taxon>
        <taxon>Leishmaniinae</taxon>
        <taxon>Leishmania</taxon>
    </lineage>
</organism>
<reference evidence="2 3" key="2">
    <citation type="journal article" date="2011" name="Genome Res.">
        <title>Chromosome and gene copy number variation allow major structural change between species and strains of Leishmania.</title>
        <authorList>
            <person name="Rogers M.B."/>
            <person name="Hilley J.D."/>
            <person name="Dickens N.J."/>
            <person name="Wilkes J."/>
            <person name="Bates P.A."/>
            <person name="Depledge D.P."/>
            <person name="Harris D."/>
            <person name="Her Y."/>
            <person name="Herzyk P."/>
            <person name="Imamura H."/>
            <person name="Otto T.D."/>
            <person name="Sanders M."/>
            <person name="Seeger K."/>
            <person name="Dujardin J.C."/>
            <person name="Berriman M."/>
            <person name="Smith D.F."/>
            <person name="Hertz-Fowler C."/>
            <person name="Mottram J.C."/>
        </authorList>
    </citation>
    <scope>NUCLEOTIDE SEQUENCE [LARGE SCALE GENOMIC DNA]</scope>
    <source>
        <strain evidence="3">MHOM/IL/81/Friedlin</strain>
    </source>
</reference>
<reference evidence="2 3" key="1">
    <citation type="journal article" date="2005" name="Science">
        <title>The genome of the kinetoplastid parasite, Leishmania major.</title>
        <authorList>
            <person name="Ivens A.C."/>
            <person name="Peacock C.S."/>
            <person name="Worthey E.A."/>
            <person name="Murphy L."/>
            <person name="Aggarwal G."/>
            <person name="Berriman M."/>
            <person name="Sisk E."/>
            <person name="Rajandream M.A."/>
            <person name="Adlem E."/>
            <person name="Aert R."/>
            <person name="Anupama A."/>
            <person name="Apostolou Z."/>
            <person name="Attipoe P."/>
            <person name="Bason N."/>
            <person name="Bauser C."/>
            <person name="Beck A."/>
            <person name="Beverley S.M."/>
            <person name="Bianchettin G."/>
            <person name="Borzym K."/>
            <person name="Bothe G."/>
            <person name="Bruschi C.V."/>
            <person name="Collins M."/>
            <person name="Cadag E."/>
            <person name="Ciarloni L."/>
            <person name="Clayton C."/>
            <person name="Coulson R.M."/>
            <person name="Cronin A."/>
            <person name="Cruz A.K."/>
            <person name="Davies R.M."/>
            <person name="De Gaudenzi J."/>
            <person name="Dobson D.E."/>
            <person name="Duesterhoeft A."/>
            <person name="Fazelina G."/>
            <person name="Fosker N."/>
            <person name="Frasch A.C."/>
            <person name="Fraser A."/>
            <person name="Fuchs M."/>
            <person name="Gabel C."/>
            <person name="Goble A."/>
            <person name="Goffeau A."/>
            <person name="Harris D."/>
            <person name="Hertz-Fowler C."/>
            <person name="Hilbert H."/>
            <person name="Horn D."/>
            <person name="Huang Y."/>
            <person name="Klages S."/>
            <person name="Knights A."/>
            <person name="Kube M."/>
            <person name="Larke N."/>
            <person name="Litvin L."/>
            <person name="Lord A."/>
            <person name="Louie T."/>
            <person name="Marra M."/>
            <person name="Masuy D."/>
            <person name="Matthews K."/>
            <person name="Michaeli S."/>
            <person name="Mottram J.C."/>
            <person name="Muller-Auer S."/>
            <person name="Munden H."/>
            <person name="Nelson S."/>
            <person name="Norbertczak H."/>
            <person name="Oliver K."/>
            <person name="O'neil S."/>
            <person name="Pentony M."/>
            <person name="Pohl T.M."/>
            <person name="Price C."/>
            <person name="Purnelle B."/>
            <person name="Quail M.A."/>
            <person name="Rabbinowitsch E."/>
            <person name="Reinhardt R."/>
            <person name="Rieger M."/>
            <person name="Rinta J."/>
            <person name="Robben J."/>
            <person name="Robertson L."/>
            <person name="Ruiz J.C."/>
            <person name="Rutter S."/>
            <person name="Saunders D."/>
            <person name="Schafer M."/>
            <person name="Schein J."/>
            <person name="Schwartz D.C."/>
            <person name="Seeger K."/>
            <person name="Seyler A."/>
            <person name="Sharp S."/>
            <person name="Shin H."/>
            <person name="Sivam D."/>
            <person name="Squares R."/>
            <person name="Squares S."/>
            <person name="Tosato V."/>
            <person name="Vogt C."/>
            <person name="Volckaert G."/>
            <person name="Wambutt R."/>
            <person name="Warren T."/>
            <person name="Wedler H."/>
            <person name="Woodward J."/>
            <person name="Zhou S."/>
            <person name="Zimmermann W."/>
            <person name="Smith D.F."/>
            <person name="Blackwell J.M."/>
            <person name="Stuart K.D."/>
            <person name="Barrell B."/>
            <person name="Myler P.J."/>
        </authorList>
    </citation>
    <scope>NUCLEOTIDE SEQUENCE [LARGE SCALE GENOMIC DNA]</scope>
    <source>
        <strain evidence="3">MHOM/IL/81/Friedlin</strain>
    </source>
</reference>
<keyword evidence="1" id="KW-0732">Signal</keyword>
<evidence type="ECO:0000313" key="3">
    <source>
        <dbReference type="Proteomes" id="UP000000542"/>
    </source>
</evidence>
<dbReference type="Proteomes" id="UP000000542">
    <property type="component" value="Chromosome 8"/>
</dbReference>
<accession>Q4QIC3</accession>